<organism evidence="1 2">
    <name type="scientific">Desulfamplus magnetovallimortis</name>
    <dbReference type="NCBI Taxonomy" id="1246637"/>
    <lineage>
        <taxon>Bacteria</taxon>
        <taxon>Pseudomonadati</taxon>
        <taxon>Thermodesulfobacteriota</taxon>
        <taxon>Desulfobacteria</taxon>
        <taxon>Desulfobacterales</taxon>
        <taxon>Desulfobacteraceae</taxon>
        <taxon>Desulfamplus</taxon>
    </lineage>
</organism>
<dbReference type="AlphaFoldDB" id="A0A1W1HJA5"/>
<reference evidence="1 2" key="1">
    <citation type="submission" date="2017-03" db="EMBL/GenBank/DDBJ databases">
        <authorList>
            <person name="Afonso C.L."/>
            <person name="Miller P.J."/>
            <person name="Scott M.A."/>
            <person name="Spackman E."/>
            <person name="Goraichik I."/>
            <person name="Dimitrov K.M."/>
            <person name="Suarez D.L."/>
            <person name="Swayne D.E."/>
        </authorList>
    </citation>
    <scope>NUCLEOTIDE SEQUENCE [LARGE SCALE GENOMIC DNA]</scope>
    <source>
        <strain evidence="1">PRJEB14757</strain>
    </source>
</reference>
<name>A0A1W1HJA5_9BACT</name>
<dbReference type="EMBL" id="FWEV01000320">
    <property type="protein sequence ID" value="SLM32533.1"/>
    <property type="molecule type" value="Genomic_DNA"/>
</dbReference>
<accession>A0A1W1HJA5</accession>
<protein>
    <submittedName>
        <fullName evidence="1">Uncharacterized protein</fullName>
    </submittedName>
</protein>
<evidence type="ECO:0000313" key="2">
    <source>
        <dbReference type="Proteomes" id="UP000191931"/>
    </source>
</evidence>
<proteinExistence type="predicted"/>
<gene>
    <name evidence="1" type="ORF">MTBBW1_750054</name>
</gene>
<dbReference type="Proteomes" id="UP000191931">
    <property type="component" value="Unassembled WGS sequence"/>
</dbReference>
<keyword evidence="2" id="KW-1185">Reference proteome</keyword>
<dbReference type="STRING" id="1246637.MTBBW1_750054"/>
<sequence>MEKSNKMSILRIIKSNKDIYPEYPVNPGYPIQTSTINKRSWPAFSHPRIWKFVSISTVKIKIYIHFYVNTTIQGVKSNDKNTCKSPYS</sequence>
<evidence type="ECO:0000313" key="1">
    <source>
        <dbReference type="EMBL" id="SLM32533.1"/>
    </source>
</evidence>